<evidence type="ECO:0000313" key="1">
    <source>
        <dbReference type="EMBL" id="CAG8810426.1"/>
    </source>
</evidence>
<dbReference type="Proteomes" id="UP000789920">
    <property type="component" value="Unassembled WGS sequence"/>
</dbReference>
<keyword evidence="2" id="KW-1185">Reference proteome</keyword>
<evidence type="ECO:0000313" key="2">
    <source>
        <dbReference type="Proteomes" id="UP000789920"/>
    </source>
</evidence>
<organism evidence="1 2">
    <name type="scientific">Racocetra persica</name>
    <dbReference type="NCBI Taxonomy" id="160502"/>
    <lineage>
        <taxon>Eukaryota</taxon>
        <taxon>Fungi</taxon>
        <taxon>Fungi incertae sedis</taxon>
        <taxon>Mucoromycota</taxon>
        <taxon>Glomeromycotina</taxon>
        <taxon>Glomeromycetes</taxon>
        <taxon>Diversisporales</taxon>
        <taxon>Gigasporaceae</taxon>
        <taxon>Racocetra</taxon>
    </lineage>
</organism>
<proteinExistence type="predicted"/>
<sequence length="106" mass="12417">EKHISFVANLMTNTIQLSEDIVLLSQELNDIIYYVYLNLFLQMNHQYLVECSILTFKNNNVNTINSIVIRQFSEESVEYLSANIIVEQTKTDYQYQIEFLNSLNIG</sequence>
<feature type="non-terminal residue" evidence="1">
    <location>
        <position position="1"/>
    </location>
</feature>
<gene>
    <name evidence="1" type="ORF">RPERSI_LOCUS23082</name>
</gene>
<feature type="non-terminal residue" evidence="1">
    <location>
        <position position="106"/>
    </location>
</feature>
<dbReference type="EMBL" id="CAJVQC010071245">
    <property type="protein sequence ID" value="CAG8810426.1"/>
    <property type="molecule type" value="Genomic_DNA"/>
</dbReference>
<protein>
    <submittedName>
        <fullName evidence="1">13843_t:CDS:1</fullName>
    </submittedName>
</protein>
<name>A0ACA9RTI0_9GLOM</name>
<comment type="caution">
    <text evidence="1">The sequence shown here is derived from an EMBL/GenBank/DDBJ whole genome shotgun (WGS) entry which is preliminary data.</text>
</comment>
<reference evidence="1" key="1">
    <citation type="submission" date="2021-06" db="EMBL/GenBank/DDBJ databases">
        <authorList>
            <person name="Kallberg Y."/>
            <person name="Tangrot J."/>
            <person name="Rosling A."/>
        </authorList>
    </citation>
    <scope>NUCLEOTIDE SEQUENCE</scope>
    <source>
        <strain evidence="1">MA461A</strain>
    </source>
</reference>
<accession>A0ACA9RTI0</accession>